<dbReference type="RefSeq" id="WP_131342476.1">
    <property type="nucleotide sequence ID" value="NZ_SJJZ01000003.1"/>
</dbReference>
<name>A0A4R0H7E5_9ACTN</name>
<dbReference type="AlphaFoldDB" id="A0A4R0H7E5"/>
<dbReference type="Proteomes" id="UP000292346">
    <property type="component" value="Unassembled WGS sequence"/>
</dbReference>
<feature type="transmembrane region" description="Helical" evidence="1">
    <location>
        <begin position="156"/>
        <end position="177"/>
    </location>
</feature>
<dbReference type="OrthoDB" id="3823335at2"/>
<dbReference type="EMBL" id="SJJZ01000003">
    <property type="protein sequence ID" value="TCC05688.1"/>
    <property type="molecule type" value="Genomic_DNA"/>
</dbReference>
<keyword evidence="1" id="KW-1133">Transmembrane helix</keyword>
<feature type="transmembrane region" description="Helical" evidence="1">
    <location>
        <begin position="127"/>
        <end position="144"/>
    </location>
</feature>
<gene>
    <name evidence="2" type="ORF">E0H45_27150</name>
</gene>
<protein>
    <recommendedName>
        <fullName evidence="4">DUF1700 domain-containing protein</fullName>
    </recommendedName>
</protein>
<organism evidence="2 3">
    <name type="scientific">Kribbella soli</name>
    <dbReference type="NCBI Taxonomy" id="1124743"/>
    <lineage>
        <taxon>Bacteria</taxon>
        <taxon>Bacillati</taxon>
        <taxon>Actinomycetota</taxon>
        <taxon>Actinomycetes</taxon>
        <taxon>Propionibacteriales</taxon>
        <taxon>Kribbellaceae</taxon>
        <taxon>Kribbella</taxon>
    </lineage>
</organism>
<keyword evidence="1" id="KW-0812">Transmembrane</keyword>
<accession>A0A4R0H7E5</accession>
<keyword evidence="1" id="KW-0472">Membrane</keyword>
<evidence type="ECO:0000313" key="2">
    <source>
        <dbReference type="EMBL" id="TCC05688.1"/>
    </source>
</evidence>
<keyword evidence="3" id="KW-1185">Reference proteome</keyword>
<evidence type="ECO:0000313" key="3">
    <source>
        <dbReference type="Proteomes" id="UP000292346"/>
    </source>
</evidence>
<dbReference type="Pfam" id="PF22564">
    <property type="entry name" value="HAAS"/>
    <property type="match status" value="1"/>
</dbReference>
<reference evidence="2 3" key="1">
    <citation type="submission" date="2019-02" db="EMBL/GenBank/DDBJ databases">
        <title>Kribbella capetownensis sp. nov. and Kribbella speibonae sp. nov., isolated from soil.</title>
        <authorList>
            <person name="Curtis S.M."/>
            <person name="Norton I."/>
            <person name="Everest G.J."/>
            <person name="Meyers P.R."/>
        </authorList>
    </citation>
    <scope>NUCLEOTIDE SEQUENCE [LARGE SCALE GENOMIC DNA]</scope>
    <source>
        <strain evidence="2 3">KCTC 29219</strain>
    </source>
</reference>
<evidence type="ECO:0008006" key="4">
    <source>
        <dbReference type="Google" id="ProtNLM"/>
    </source>
</evidence>
<sequence length="190" mass="20460">MNMELDSDRLVDAYLNELAKAAEALPAARRTELIDDMKAHIAEERAAGASSESEIRQILQRLGDPQEIVAAATEGLVLVEVPPKLRPSDMVALALVFFGPYLPGTWVPMIAYVIGIGMLWSSNRWTVAWKLLGTLSWPLAYAVLLGMEVTVQPPLALSMTVDILITVAVLVGMVLAAKAPAKVQPADQAS</sequence>
<proteinExistence type="predicted"/>
<evidence type="ECO:0000256" key="1">
    <source>
        <dbReference type="SAM" id="Phobius"/>
    </source>
</evidence>
<feature type="transmembrane region" description="Helical" evidence="1">
    <location>
        <begin position="90"/>
        <end position="115"/>
    </location>
</feature>
<comment type="caution">
    <text evidence="2">The sequence shown here is derived from an EMBL/GenBank/DDBJ whole genome shotgun (WGS) entry which is preliminary data.</text>
</comment>